<evidence type="ECO:0000313" key="2">
    <source>
        <dbReference type="EMBL" id="WAC03709.1"/>
    </source>
</evidence>
<keyword evidence="3" id="KW-1185">Reference proteome</keyword>
<keyword evidence="1" id="KW-1133">Transmembrane helix</keyword>
<dbReference type="KEGG" id="lnu:N7U66_09910"/>
<dbReference type="AlphaFoldDB" id="A0A9E8SFR2"/>
<dbReference type="Proteomes" id="UP001164705">
    <property type="component" value="Chromosome"/>
</dbReference>
<accession>A0A9E8SFR2</accession>
<keyword evidence="1" id="KW-0472">Membrane</keyword>
<protein>
    <submittedName>
        <fullName evidence="2">Uncharacterized protein</fullName>
    </submittedName>
</protein>
<reference evidence="2" key="1">
    <citation type="submission" date="2022-11" db="EMBL/GenBank/DDBJ databases">
        <title>Lacinutrix neustonica HL-RS19T sp. nov., isolated from the surface microlayer sample of brackish Lake Shihwa.</title>
        <authorList>
            <person name="Choi J.Y."/>
            <person name="Hwang C.Y."/>
        </authorList>
    </citation>
    <scope>NUCLEOTIDE SEQUENCE</scope>
    <source>
        <strain evidence="2">HL-RS19</strain>
    </source>
</reference>
<dbReference type="RefSeq" id="WP_267678344.1">
    <property type="nucleotide sequence ID" value="NZ_CP113088.1"/>
</dbReference>
<evidence type="ECO:0000256" key="1">
    <source>
        <dbReference type="SAM" id="Phobius"/>
    </source>
</evidence>
<feature type="transmembrane region" description="Helical" evidence="1">
    <location>
        <begin position="9"/>
        <end position="27"/>
    </location>
</feature>
<sequence>MNKGQIKKYIILGVLFFLPVAFLLMLYPSTNNYKTLDVVKEGVLDLSNLASVEDASITLKDHITVLGFLGNNPESKIVEASNLKELVYNKFKGFKKFQIVMLVSKKAKAETKRLIQELNKYSEHKYWHFVYASESDINKLFNSMRSSLRLDGSYATSSVFIVDKVLNQRGRLDDRTEKEIENDDPIRPLTAYNALEVSIIKNKMAAEDVRVLLEEYRKSGKNKPRLFKPKSSRFESR</sequence>
<proteinExistence type="predicted"/>
<gene>
    <name evidence="2" type="ORF">N7U66_09910</name>
</gene>
<keyword evidence="1" id="KW-0812">Transmembrane</keyword>
<evidence type="ECO:0000313" key="3">
    <source>
        <dbReference type="Proteomes" id="UP001164705"/>
    </source>
</evidence>
<name>A0A9E8SFR2_9FLAO</name>
<dbReference type="EMBL" id="CP113088">
    <property type="protein sequence ID" value="WAC03709.1"/>
    <property type="molecule type" value="Genomic_DNA"/>
</dbReference>
<organism evidence="2 3">
    <name type="scientific">Lacinutrix neustonica</name>
    <dbReference type="NCBI Taxonomy" id="2980107"/>
    <lineage>
        <taxon>Bacteria</taxon>
        <taxon>Pseudomonadati</taxon>
        <taxon>Bacteroidota</taxon>
        <taxon>Flavobacteriia</taxon>
        <taxon>Flavobacteriales</taxon>
        <taxon>Flavobacteriaceae</taxon>
        <taxon>Lacinutrix</taxon>
    </lineage>
</organism>